<name>A0A562QIR9_9PSED</name>
<sequence>MIAYTFINSPIGRLRVAASDAGLHQIEFPESRHPVACGKDWQEAHHLLLDATRQQLDDYFAGHRQQFDLPLAPLGTPFQREVWQALAEIPYGLTWSYAQLAIRVGNPKAVRAVGAANGRNPLPIVLPCHRVIGTSGALTGFGGGLPVKQFLLELEGALPRVNEGLFATG</sequence>
<evidence type="ECO:0000256" key="7">
    <source>
        <dbReference type="ARBA" id="ARBA00023204"/>
    </source>
</evidence>
<evidence type="ECO:0000256" key="1">
    <source>
        <dbReference type="ARBA" id="ARBA00001286"/>
    </source>
</evidence>
<gene>
    <name evidence="12" type="ORF">IQ22_01104</name>
</gene>
<dbReference type="CDD" id="cd06445">
    <property type="entry name" value="ATase"/>
    <property type="match status" value="1"/>
</dbReference>
<dbReference type="InterPro" id="IPR014048">
    <property type="entry name" value="MethylDNA_cys_MeTrfase_DNA-bd"/>
</dbReference>
<evidence type="ECO:0000256" key="4">
    <source>
        <dbReference type="ARBA" id="ARBA00022603"/>
    </source>
</evidence>
<keyword evidence="7 9" id="KW-0234">DNA repair</keyword>
<dbReference type="Gene3D" id="1.10.10.10">
    <property type="entry name" value="Winged helix-like DNA-binding domain superfamily/Winged helix DNA-binding domain"/>
    <property type="match status" value="1"/>
</dbReference>
<comment type="caution">
    <text evidence="12">The sequence shown here is derived from an EMBL/GenBank/DDBJ whole genome shotgun (WGS) entry which is preliminary data.</text>
</comment>
<reference evidence="12 13" key="1">
    <citation type="journal article" date="2015" name="Stand. Genomic Sci.">
        <title>Genomic Encyclopedia of Bacterial and Archaeal Type Strains, Phase III: the genomes of soil and plant-associated and newly described type strains.</title>
        <authorList>
            <person name="Whitman W.B."/>
            <person name="Woyke T."/>
            <person name="Klenk H.P."/>
            <person name="Zhou Y."/>
            <person name="Lilburn T.G."/>
            <person name="Beck B.J."/>
            <person name="De Vos P."/>
            <person name="Vandamme P."/>
            <person name="Eisen J.A."/>
            <person name="Garrity G."/>
            <person name="Hugenholtz P."/>
            <person name="Kyrpides N.C."/>
        </authorList>
    </citation>
    <scope>NUCLEOTIDE SEQUENCE [LARGE SCALE GENOMIC DNA]</scope>
    <source>
        <strain evidence="12 13">CGMCC 1.6858</strain>
    </source>
</reference>
<dbReference type="PANTHER" id="PTHR10815:SF5">
    <property type="entry name" value="METHYLATED-DNA--PROTEIN-CYSTEINE METHYLTRANSFERASE"/>
    <property type="match status" value="1"/>
</dbReference>
<evidence type="ECO:0000259" key="11">
    <source>
        <dbReference type="Pfam" id="PF02870"/>
    </source>
</evidence>
<dbReference type="NCBIfam" id="TIGR00589">
    <property type="entry name" value="ogt"/>
    <property type="match status" value="1"/>
</dbReference>
<keyword evidence="13" id="KW-1185">Reference proteome</keyword>
<comment type="miscellaneous">
    <text evidence="9">This enzyme catalyzes only one turnover and therefore is not strictly catalytic. According to one definition, an enzyme is a biocatalyst that acts repeatedly and over many reaction cycles.</text>
</comment>
<dbReference type="InterPro" id="IPR001497">
    <property type="entry name" value="MethylDNA_cys_MeTrfase_AS"/>
</dbReference>
<dbReference type="OrthoDB" id="9802228at2"/>
<dbReference type="RefSeq" id="WP_145139251.1">
    <property type="nucleotide sequence ID" value="NZ_VLKY01000003.1"/>
</dbReference>
<dbReference type="GO" id="GO:0032259">
    <property type="term" value="P:methylation"/>
    <property type="evidence" value="ECO:0007669"/>
    <property type="project" value="UniProtKB-KW"/>
</dbReference>
<evidence type="ECO:0000313" key="12">
    <source>
        <dbReference type="EMBL" id="TWI56652.1"/>
    </source>
</evidence>
<dbReference type="SUPFAM" id="SSF53155">
    <property type="entry name" value="Methylated DNA-protein cysteine methyltransferase domain"/>
    <property type="match status" value="1"/>
</dbReference>
<dbReference type="GO" id="GO:0006307">
    <property type="term" value="P:DNA alkylation repair"/>
    <property type="evidence" value="ECO:0007669"/>
    <property type="project" value="UniProtKB-UniRule"/>
</dbReference>
<evidence type="ECO:0000256" key="6">
    <source>
        <dbReference type="ARBA" id="ARBA00022763"/>
    </source>
</evidence>
<proteinExistence type="inferred from homology"/>
<keyword evidence="6 9" id="KW-0227">DNA damage</keyword>
<comment type="catalytic activity">
    <reaction evidence="8 9">
        <text>a 6-O-methyl-2'-deoxyguanosine in DNA + L-cysteinyl-[protein] = S-methyl-L-cysteinyl-[protein] + a 2'-deoxyguanosine in DNA</text>
        <dbReference type="Rhea" id="RHEA:24000"/>
        <dbReference type="Rhea" id="RHEA-COMP:10131"/>
        <dbReference type="Rhea" id="RHEA-COMP:10132"/>
        <dbReference type="Rhea" id="RHEA-COMP:11367"/>
        <dbReference type="Rhea" id="RHEA-COMP:11368"/>
        <dbReference type="ChEBI" id="CHEBI:29950"/>
        <dbReference type="ChEBI" id="CHEBI:82612"/>
        <dbReference type="ChEBI" id="CHEBI:85445"/>
        <dbReference type="ChEBI" id="CHEBI:85448"/>
        <dbReference type="EC" id="2.1.1.63"/>
    </reaction>
</comment>
<comment type="similarity">
    <text evidence="2 9">Belongs to the MGMT family.</text>
</comment>
<dbReference type="PANTHER" id="PTHR10815">
    <property type="entry name" value="METHYLATED-DNA--PROTEIN-CYSTEINE METHYLTRANSFERASE"/>
    <property type="match status" value="1"/>
</dbReference>
<keyword evidence="3 9" id="KW-0963">Cytoplasm</keyword>
<feature type="domain" description="Methylguanine DNA methyltransferase ribonuclease-like" evidence="11">
    <location>
        <begin position="2"/>
        <end position="73"/>
    </location>
</feature>
<dbReference type="InterPro" id="IPR023546">
    <property type="entry name" value="MGMT"/>
</dbReference>
<dbReference type="EC" id="2.1.1.63" evidence="9"/>
<feature type="active site" description="Nucleophile; methyl group acceptor" evidence="9">
    <location>
        <position position="128"/>
    </location>
</feature>
<comment type="subcellular location">
    <subcellularLocation>
        <location evidence="9">Cytoplasm</location>
    </subcellularLocation>
</comment>
<dbReference type="FunFam" id="1.10.10.10:FF:000214">
    <property type="entry name" value="Methylated-DNA--protein-cysteine methyltransferase"/>
    <property type="match status" value="1"/>
</dbReference>
<comment type="function">
    <text evidence="9">Involved in the cellular defense against the biological effects of O6-methylguanine (O6-MeG) and O4-methylthymine (O4-MeT) in DNA. Repairs the methylated nucleobase in DNA by stoichiometrically transferring the methyl group to a cysteine residue in the enzyme. This is a suicide reaction: the enzyme is irreversibly inactivated.</text>
</comment>
<dbReference type="Proteomes" id="UP000316905">
    <property type="component" value="Unassembled WGS sequence"/>
</dbReference>
<dbReference type="GO" id="GO:0003908">
    <property type="term" value="F:methylated-DNA-[protein]-cysteine S-methyltransferase activity"/>
    <property type="evidence" value="ECO:0007669"/>
    <property type="project" value="UniProtKB-UniRule"/>
</dbReference>
<protein>
    <recommendedName>
        <fullName evidence="9">Methylated-DNA--protein-cysteine methyltransferase</fullName>
        <ecNumber evidence="9">2.1.1.63</ecNumber>
    </recommendedName>
    <alternativeName>
        <fullName evidence="9">6-O-methylguanine-DNA methyltransferase</fullName>
        <shortName evidence="9">MGMT</shortName>
    </alternativeName>
    <alternativeName>
        <fullName evidence="9">O-6-methylguanine-DNA-alkyltransferase</fullName>
    </alternativeName>
</protein>
<dbReference type="InterPro" id="IPR036217">
    <property type="entry name" value="MethylDNA_cys_MeTrfase_DNAb"/>
</dbReference>
<feature type="domain" description="Methylated-DNA-[protein]-cysteine S-methyltransferase DNA binding" evidence="10">
    <location>
        <begin position="77"/>
        <end position="157"/>
    </location>
</feature>
<evidence type="ECO:0000256" key="8">
    <source>
        <dbReference type="ARBA" id="ARBA00049348"/>
    </source>
</evidence>
<organism evidence="12 13">
    <name type="scientific">Pseudomonas duriflava</name>
    <dbReference type="NCBI Taxonomy" id="459528"/>
    <lineage>
        <taxon>Bacteria</taxon>
        <taxon>Pseudomonadati</taxon>
        <taxon>Pseudomonadota</taxon>
        <taxon>Gammaproteobacteria</taxon>
        <taxon>Pseudomonadales</taxon>
        <taxon>Pseudomonadaceae</taxon>
        <taxon>Pseudomonas</taxon>
    </lineage>
</organism>
<evidence type="ECO:0000256" key="5">
    <source>
        <dbReference type="ARBA" id="ARBA00022679"/>
    </source>
</evidence>
<evidence type="ECO:0000259" key="10">
    <source>
        <dbReference type="Pfam" id="PF01035"/>
    </source>
</evidence>
<evidence type="ECO:0000256" key="2">
    <source>
        <dbReference type="ARBA" id="ARBA00008711"/>
    </source>
</evidence>
<accession>A0A562QIR9</accession>
<dbReference type="GO" id="GO:0005737">
    <property type="term" value="C:cytoplasm"/>
    <property type="evidence" value="ECO:0007669"/>
    <property type="project" value="UniProtKB-SubCell"/>
</dbReference>
<dbReference type="AlphaFoldDB" id="A0A562QIR9"/>
<dbReference type="InterPro" id="IPR008332">
    <property type="entry name" value="MethylG_MeTrfase_N"/>
</dbReference>
<dbReference type="PROSITE" id="PS00374">
    <property type="entry name" value="MGMT"/>
    <property type="match status" value="1"/>
</dbReference>
<keyword evidence="5 9" id="KW-0808">Transferase</keyword>
<keyword evidence="4 9" id="KW-0489">Methyltransferase</keyword>
<dbReference type="EMBL" id="VLKY01000003">
    <property type="protein sequence ID" value="TWI56652.1"/>
    <property type="molecule type" value="Genomic_DNA"/>
</dbReference>
<dbReference type="HAMAP" id="MF_00772">
    <property type="entry name" value="OGT"/>
    <property type="match status" value="1"/>
</dbReference>
<dbReference type="Gene3D" id="3.30.160.70">
    <property type="entry name" value="Methylated DNA-protein cysteine methyltransferase domain"/>
    <property type="match status" value="1"/>
</dbReference>
<comment type="catalytic activity">
    <reaction evidence="1 9">
        <text>a 4-O-methyl-thymidine in DNA + L-cysteinyl-[protein] = a thymidine in DNA + S-methyl-L-cysteinyl-[protein]</text>
        <dbReference type="Rhea" id="RHEA:53428"/>
        <dbReference type="Rhea" id="RHEA-COMP:10131"/>
        <dbReference type="Rhea" id="RHEA-COMP:10132"/>
        <dbReference type="Rhea" id="RHEA-COMP:13555"/>
        <dbReference type="Rhea" id="RHEA-COMP:13556"/>
        <dbReference type="ChEBI" id="CHEBI:29950"/>
        <dbReference type="ChEBI" id="CHEBI:82612"/>
        <dbReference type="ChEBI" id="CHEBI:137386"/>
        <dbReference type="ChEBI" id="CHEBI:137387"/>
        <dbReference type="EC" id="2.1.1.63"/>
    </reaction>
</comment>
<dbReference type="Pfam" id="PF02870">
    <property type="entry name" value="Methyltransf_1N"/>
    <property type="match status" value="1"/>
</dbReference>
<evidence type="ECO:0000256" key="9">
    <source>
        <dbReference type="HAMAP-Rule" id="MF_00772"/>
    </source>
</evidence>
<dbReference type="SUPFAM" id="SSF46767">
    <property type="entry name" value="Methylated DNA-protein cysteine methyltransferase, C-terminal domain"/>
    <property type="match status" value="1"/>
</dbReference>
<dbReference type="InterPro" id="IPR036631">
    <property type="entry name" value="MGMT_N_sf"/>
</dbReference>
<evidence type="ECO:0000313" key="13">
    <source>
        <dbReference type="Proteomes" id="UP000316905"/>
    </source>
</evidence>
<evidence type="ECO:0000256" key="3">
    <source>
        <dbReference type="ARBA" id="ARBA00022490"/>
    </source>
</evidence>
<dbReference type="InterPro" id="IPR036388">
    <property type="entry name" value="WH-like_DNA-bd_sf"/>
</dbReference>
<dbReference type="Pfam" id="PF01035">
    <property type="entry name" value="DNA_binding_1"/>
    <property type="match status" value="1"/>
</dbReference>